<dbReference type="SUPFAM" id="SSF55874">
    <property type="entry name" value="ATPase domain of HSP90 chaperone/DNA topoisomerase II/histidine kinase"/>
    <property type="match status" value="1"/>
</dbReference>
<dbReference type="Gene3D" id="3.30.450.20">
    <property type="entry name" value="PAS domain"/>
    <property type="match status" value="1"/>
</dbReference>
<dbReference type="GO" id="GO:0016301">
    <property type="term" value="F:kinase activity"/>
    <property type="evidence" value="ECO:0007669"/>
    <property type="project" value="UniProtKB-KW"/>
</dbReference>
<evidence type="ECO:0000256" key="4">
    <source>
        <dbReference type="ARBA" id="ARBA00022679"/>
    </source>
</evidence>
<comment type="subcellular location">
    <subcellularLocation>
        <location evidence="1">Cell membrane</location>
        <topology evidence="1">Multi-pass membrane protein</topology>
    </subcellularLocation>
</comment>
<evidence type="ECO:0000313" key="14">
    <source>
        <dbReference type="EMBL" id="MCP1110543.1"/>
    </source>
</evidence>
<dbReference type="RefSeq" id="WP_262069423.1">
    <property type="nucleotide sequence ID" value="NZ_JAMXOC010000014.1"/>
</dbReference>
<feature type="transmembrane region" description="Helical" evidence="12">
    <location>
        <begin position="289"/>
        <end position="311"/>
    </location>
</feature>
<keyword evidence="4" id="KW-0808">Transferase</keyword>
<keyword evidence="9 12" id="KW-1133">Transmembrane helix</keyword>
<accession>A0ABT1EIL0</accession>
<keyword evidence="10" id="KW-0902">Two-component regulatory system</keyword>
<evidence type="ECO:0000256" key="11">
    <source>
        <dbReference type="ARBA" id="ARBA00023136"/>
    </source>
</evidence>
<dbReference type="SUPFAM" id="SSF158472">
    <property type="entry name" value="HAMP domain-like"/>
    <property type="match status" value="1"/>
</dbReference>
<evidence type="ECO:0000313" key="15">
    <source>
        <dbReference type="Proteomes" id="UP001523565"/>
    </source>
</evidence>
<evidence type="ECO:0000259" key="13">
    <source>
        <dbReference type="PROSITE" id="PS50885"/>
    </source>
</evidence>
<dbReference type="PANTHER" id="PTHR34220">
    <property type="entry name" value="SENSOR HISTIDINE KINASE YPDA"/>
    <property type="match status" value="1"/>
</dbReference>
<feature type="transmembrane region" description="Helical" evidence="12">
    <location>
        <begin position="20"/>
        <end position="41"/>
    </location>
</feature>
<evidence type="ECO:0000256" key="7">
    <source>
        <dbReference type="ARBA" id="ARBA00022777"/>
    </source>
</evidence>
<organism evidence="14 15">
    <name type="scientific">Ohessyouella blattaphilus</name>
    <dbReference type="NCBI Taxonomy" id="2949333"/>
    <lineage>
        <taxon>Bacteria</taxon>
        <taxon>Bacillati</taxon>
        <taxon>Bacillota</taxon>
        <taxon>Clostridia</taxon>
        <taxon>Lachnospirales</taxon>
        <taxon>Lachnospiraceae</taxon>
        <taxon>Ohessyouella</taxon>
    </lineage>
</organism>
<proteinExistence type="predicted"/>
<dbReference type="PANTHER" id="PTHR34220:SF11">
    <property type="entry name" value="SENSOR PROTEIN KINASE HPTS"/>
    <property type="match status" value="1"/>
</dbReference>
<dbReference type="CDD" id="cd06225">
    <property type="entry name" value="HAMP"/>
    <property type="match status" value="1"/>
</dbReference>
<dbReference type="InterPro" id="IPR050640">
    <property type="entry name" value="Bact_2-comp_sensor_kinase"/>
</dbReference>
<evidence type="ECO:0000256" key="2">
    <source>
        <dbReference type="ARBA" id="ARBA00022475"/>
    </source>
</evidence>
<dbReference type="PROSITE" id="PS50885">
    <property type="entry name" value="HAMP"/>
    <property type="match status" value="1"/>
</dbReference>
<keyword evidence="5 12" id="KW-0812">Transmembrane</keyword>
<evidence type="ECO:0000256" key="8">
    <source>
        <dbReference type="ARBA" id="ARBA00022840"/>
    </source>
</evidence>
<dbReference type="Pfam" id="PF02518">
    <property type="entry name" value="HATPase_c"/>
    <property type="match status" value="1"/>
</dbReference>
<feature type="domain" description="HAMP" evidence="13">
    <location>
        <begin position="313"/>
        <end position="365"/>
    </location>
</feature>
<evidence type="ECO:0000256" key="9">
    <source>
        <dbReference type="ARBA" id="ARBA00022989"/>
    </source>
</evidence>
<keyword evidence="15" id="KW-1185">Reference proteome</keyword>
<evidence type="ECO:0000256" key="3">
    <source>
        <dbReference type="ARBA" id="ARBA00022553"/>
    </source>
</evidence>
<evidence type="ECO:0000256" key="6">
    <source>
        <dbReference type="ARBA" id="ARBA00022741"/>
    </source>
</evidence>
<name>A0ABT1EIL0_9FIRM</name>
<dbReference type="Proteomes" id="UP001523565">
    <property type="component" value="Unassembled WGS sequence"/>
</dbReference>
<sequence>MSGHKEKRIKVASLRKKMLLVFTLLIIVTGSILFFFSGAVYRYSYAAISRTYLEDVTEQTTNNIENFINSIEDINLQILTNSVIQNQLQDVNQNDMNSFELRNASKLIERELEPYVLATSNVVSMSVVSLNEMVFSVNKVTGRGIDFAFSTDEIYQANGTSIWSLVGPEQSICIAKAILDLKTMKPIGYINMVYEAEYLDSFLRNDSTEYSGMIYLVDALGTIVSTTHDGYVGESFPMDIKELESSEVSSYDILNEKESFYYVGNVMPNGWTLVKAVAVEDFYRRTNQIMGASCVALCVILIFGIATVQLASKRLIQPTQDLLESMKKFGKGDLSQRVKVSEQDEVGQIGEEYNRMADNIETLIEQVYKMEITQKQAEIDFLSMQINPHFLYNTLDTISWMAIAQEGDKVSELTIALADLLRAMVKKERFITLEEELKTVRDYLFIQKQRFGDKISVEYDIDERAYSYRVPNFLFQPLIENAIIHGIEPKIEPGKLMIQIKVEEKSLFFNISDDGVGMSPEEKESLLEQCDRNDTKKNIGLKNVYRRLILCYGEESRLKIISEKNQGTAISFRLPIE</sequence>
<keyword evidence="7 14" id="KW-0418">Kinase</keyword>
<keyword evidence="3" id="KW-0597">Phosphoprotein</keyword>
<dbReference type="Pfam" id="PF06580">
    <property type="entry name" value="His_kinase"/>
    <property type="match status" value="1"/>
</dbReference>
<evidence type="ECO:0000256" key="10">
    <source>
        <dbReference type="ARBA" id="ARBA00023012"/>
    </source>
</evidence>
<dbReference type="InterPro" id="IPR033479">
    <property type="entry name" value="dCache_1"/>
</dbReference>
<keyword evidence="11 12" id="KW-0472">Membrane</keyword>
<gene>
    <name evidence="14" type="ORF">NK118_09800</name>
</gene>
<dbReference type="Gene3D" id="1.10.8.500">
    <property type="entry name" value="HAMP domain in histidine kinase"/>
    <property type="match status" value="1"/>
</dbReference>
<dbReference type="SMART" id="SM00304">
    <property type="entry name" value="HAMP"/>
    <property type="match status" value="1"/>
</dbReference>
<dbReference type="InterPro" id="IPR010559">
    <property type="entry name" value="Sig_transdc_His_kin_internal"/>
</dbReference>
<dbReference type="EMBL" id="JAMZFV010000014">
    <property type="protein sequence ID" value="MCP1110543.1"/>
    <property type="molecule type" value="Genomic_DNA"/>
</dbReference>
<keyword evidence="2" id="KW-1003">Cell membrane</keyword>
<evidence type="ECO:0000256" key="12">
    <source>
        <dbReference type="SAM" id="Phobius"/>
    </source>
</evidence>
<reference evidence="14 15" key="1">
    <citation type="journal article" date="2022" name="Genome Biol. Evol.">
        <title>Host diet, physiology and behaviors set the stage for Lachnospiraceae cladogenesis.</title>
        <authorList>
            <person name="Vera-Ponce De Leon A."/>
            <person name="Schneider M."/>
            <person name="Jahnes B.C."/>
            <person name="Sadowski V."/>
            <person name="Camuy-Velez L.A."/>
            <person name="Duan J."/>
            <person name="Sabree Z.L."/>
        </authorList>
    </citation>
    <scope>NUCLEOTIDE SEQUENCE [LARGE SCALE GENOMIC DNA]</scope>
    <source>
        <strain evidence="14 15">PAL227</strain>
    </source>
</reference>
<evidence type="ECO:0000256" key="5">
    <source>
        <dbReference type="ARBA" id="ARBA00022692"/>
    </source>
</evidence>
<protein>
    <submittedName>
        <fullName evidence="14">Sensor histidine kinase</fullName>
    </submittedName>
</protein>
<dbReference type="InterPro" id="IPR003594">
    <property type="entry name" value="HATPase_dom"/>
</dbReference>
<dbReference type="Gene3D" id="3.30.565.10">
    <property type="entry name" value="Histidine kinase-like ATPase, C-terminal domain"/>
    <property type="match status" value="1"/>
</dbReference>
<keyword evidence="8" id="KW-0067">ATP-binding</keyword>
<dbReference type="Pfam" id="PF02743">
    <property type="entry name" value="dCache_1"/>
    <property type="match status" value="1"/>
</dbReference>
<keyword evidence="6" id="KW-0547">Nucleotide-binding</keyword>
<dbReference type="InterPro" id="IPR003660">
    <property type="entry name" value="HAMP_dom"/>
</dbReference>
<dbReference type="Pfam" id="PF00672">
    <property type="entry name" value="HAMP"/>
    <property type="match status" value="1"/>
</dbReference>
<evidence type="ECO:0000256" key="1">
    <source>
        <dbReference type="ARBA" id="ARBA00004651"/>
    </source>
</evidence>
<dbReference type="InterPro" id="IPR036890">
    <property type="entry name" value="HATPase_C_sf"/>
</dbReference>
<comment type="caution">
    <text evidence="14">The sequence shown here is derived from an EMBL/GenBank/DDBJ whole genome shotgun (WGS) entry which is preliminary data.</text>
</comment>